<evidence type="ECO:0000313" key="10">
    <source>
        <dbReference type="EMBL" id="VDI42619.1"/>
    </source>
</evidence>
<evidence type="ECO:0000256" key="1">
    <source>
        <dbReference type="ARBA" id="ARBA00004193"/>
    </source>
</evidence>
<keyword evidence="11" id="KW-1185">Reference proteome</keyword>
<dbReference type="InterPro" id="IPR052236">
    <property type="entry name" value="Small_GTPase_RasD"/>
</dbReference>
<dbReference type="Proteomes" id="UP000596742">
    <property type="component" value="Unassembled WGS sequence"/>
</dbReference>
<comment type="subcellular location">
    <subcellularLocation>
        <location evidence="1">Cell membrane</location>
        <topology evidence="1">Lipid-anchor</topology>
    </subcellularLocation>
</comment>
<evidence type="ECO:0000256" key="4">
    <source>
        <dbReference type="ARBA" id="ARBA00022741"/>
    </source>
</evidence>
<dbReference type="OrthoDB" id="6076892at2759"/>
<dbReference type="GO" id="GO:0005525">
    <property type="term" value="F:GTP binding"/>
    <property type="evidence" value="ECO:0007669"/>
    <property type="project" value="UniProtKB-KW"/>
</dbReference>
<sequence>MTELQSRSQIAVLGLGRVGKSSILQRYLKGKYSSAYRETVEDIYPQPYDINGKRRFVDFIDTAGNIYFPAMRKIYILKAGFILVYSICDSRSFEEVQKLWNEIKSARENNLSIPVVIVGNKLDEENNRQVETFAALEWAYRENLGGCFIEVSAKDNNAVTEVFDMLLEQLGNRRAAQPETFRIRSTSFTRKENEFDKCRNNGKKKKNKKMVSYEKVQCSSKGFQDNVFDDFKESTIYRVQRKQMELCRSVSDTDALQKPNYSGRQFLRSISMPDEKSKSGYQGWNRVHRLIKKIFRRSDSIETNSSRVPKTDGHTVMLLHSRLPDNGTRS</sequence>
<dbReference type="InterPro" id="IPR001806">
    <property type="entry name" value="Small_GTPase"/>
</dbReference>
<dbReference type="EMBL" id="UYJE01006048">
    <property type="protein sequence ID" value="VDI42619.1"/>
    <property type="molecule type" value="Genomic_DNA"/>
</dbReference>
<dbReference type="AlphaFoldDB" id="A0A8B6F2E7"/>
<dbReference type="SMART" id="SM00173">
    <property type="entry name" value="RAS"/>
    <property type="match status" value="1"/>
</dbReference>
<evidence type="ECO:0000256" key="5">
    <source>
        <dbReference type="ARBA" id="ARBA00023134"/>
    </source>
</evidence>
<evidence type="ECO:0000256" key="8">
    <source>
        <dbReference type="ARBA" id="ARBA00023289"/>
    </source>
</evidence>
<dbReference type="SUPFAM" id="SSF52540">
    <property type="entry name" value="P-loop containing nucleoside triphosphate hydrolases"/>
    <property type="match status" value="1"/>
</dbReference>
<dbReference type="SMART" id="SM00175">
    <property type="entry name" value="RAB"/>
    <property type="match status" value="1"/>
</dbReference>
<evidence type="ECO:0000256" key="3">
    <source>
        <dbReference type="ARBA" id="ARBA00022481"/>
    </source>
</evidence>
<keyword evidence="5" id="KW-0342">GTP-binding</keyword>
<keyword evidence="7" id="KW-0449">Lipoprotein</keyword>
<reference evidence="10" key="1">
    <citation type="submission" date="2018-11" db="EMBL/GenBank/DDBJ databases">
        <authorList>
            <person name="Alioto T."/>
            <person name="Alioto T."/>
        </authorList>
    </citation>
    <scope>NUCLEOTIDE SEQUENCE</scope>
</reference>
<dbReference type="PROSITE" id="PS51419">
    <property type="entry name" value="RAB"/>
    <property type="match status" value="1"/>
</dbReference>
<keyword evidence="3" id="KW-0488">Methylation</keyword>
<protein>
    <submittedName>
        <fullName evidence="10">Uncharacterized protein</fullName>
    </submittedName>
</protein>
<dbReference type="SMART" id="SM00174">
    <property type="entry name" value="RHO"/>
    <property type="match status" value="1"/>
</dbReference>
<dbReference type="InterPro" id="IPR005225">
    <property type="entry name" value="Small_GTP-bd"/>
</dbReference>
<dbReference type="PANTHER" id="PTHR46149:SF7">
    <property type="entry name" value="GTP-BINDING PROTEIN DI-RAS2"/>
    <property type="match status" value="1"/>
</dbReference>
<keyword evidence="6" id="KW-0472">Membrane</keyword>
<proteinExistence type="inferred from homology"/>
<comment type="similarity">
    <text evidence="9">Belongs to the small GTPase superfamily. RasD family.</text>
</comment>
<dbReference type="Pfam" id="PF00071">
    <property type="entry name" value="Ras"/>
    <property type="match status" value="1"/>
</dbReference>
<dbReference type="GO" id="GO:0003924">
    <property type="term" value="F:GTPase activity"/>
    <property type="evidence" value="ECO:0007669"/>
    <property type="project" value="InterPro"/>
</dbReference>
<evidence type="ECO:0000256" key="2">
    <source>
        <dbReference type="ARBA" id="ARBA00022475"/>
    </source>
</evidence>
<dbReference type="InterPro" id="IPR027417">
    <property type="entry name" value="P-loop_NTPase"/>
</dbReference>
<evidence type="ECO:0000256" key="7">
    <source>
        <dbReference type="ARBA" id="ARBA00023288"/>
    </source>
</evidence>
<keyword evidence="2" id="KW-1003">Cell membrane</keyword>
<dbReference type="PANTHER" id="PTHR46149">
    <property type="entry name" value="MIP08469P"/>
    <property type="match status" value="1"/>
</dbReference>
<keyword evidence="8" id="KW-0636">Prenylation</keyword>
<dbReference type="PRINTS" id="PR00449">
    <property type="entry name" value="RASTRNSFRMNG"/>
</dbReference>
<dbReference type="GO" id="GO:0005886">
    <property type="term" value="C:plasma membrane"/>
    <property type="evidence" value="ECO:0007669"/>
    <property type="project" value="UniProtKB-SubCell"/>
</dbReference>
<comment type="caution">
    <text evidence="10">The sequence shown here is derived from an EMBL/GenBank/DDBJ whole genome shotgun (WGS) entry which is preliminary data.</text>
</comment>
<evidence type="ECO:0000313" key="11">
    <source>
        <dbReference type="Proteomes" id="UP000596742"/>
    </source>
</evidence>
<accession>A0A8B6F2E7</accession>
<gene>
    <name evidence="10" type="ORF">MGAL_10B018530</name>
</gene>
<dbReference type="Gene3D" id="3.40.50.300">
    <property type="entry name" value="P-loop containing nucleotide triphosphate hydrolases"/>
    <property type="match status" value="1"/>
</dbReference>
<dbReference type="PROSITE" id="PS51421">
    <property type="entry name" value="RAS"/>
    <property type="match status" value="1"/>
</dbReference>
<organism evidence="10 11">
    <name type="scientific">Mytilus galloprovincialis</name>
    <name type="common">Mediterranean mussel</name>
    <dbReference type="NCBI Taxonomy" id="29158"/>
    <lineage>
        <taxon>Eukaryota</taxon>
        <taxon>Metazoa</taxon>
        <taxon>Spiralia</taxon>
        <taxon>Lophotrochozoa</taxon>
        <taxon>Mollusca</taxon>
        <taxon>Bivalvia</taxon>
        <taxon>Autobranchia</taxon>
        <taxon>Pteriomorphia</taxon>
        <taxon>Mytilida</taxon>
        <taxon>Mytiloidea</taxon>
        <taxon>Mytilidae</taxon>
        <taxon>Mytilinae</taxon>
        <taxon>Mytilus</taxon>
    </lineage>
</organism>
<dbReference type="FunFam" id="3.40.50.300:FF:000475">
    <property type="entry name" value="GTP-binding protein Rhes"/>
    <property type="match status" value="1"/>
</dbReference>
<dbReference type="NCBIfam" id="TIGR00231">
    <property type="entry name" value="small_GTP"/>
    <property type="match status" value="1"/>
</dbReference>
<keyword evidence="4" id="KW-0547">Nucleotide-binding</keyword>
<name>A0A8B6F2E7_MYTGA</name>
<evidence type="ECO:0000256" key="6">
    <source>
        <dbReference type="ARBA" id="ARBA00023136"/>
    </source>
</evidence>
<evidence type="ECO:0000256" key="9">
    <source>
        <dbReference type="ARBA" id="ARBA00038061"/>
    </source>
</evidence>